<evidence type="ECO:0000313" key="3">
    <source>
        <dbReference type="Proteomes" id="UP000027734"/>
    </source>
</evidence>
<keyword evidence="3" id="KW-1185">Reference proteome</keyword>
<dbReference type="eggNOG" id="ENOG50301KH">
    <property type="taxonomic scope" value="Bacteria"/>
</dbReference>
<feature type="transmembrane region" description="Helical" evidence="1">
    <location>
        <begin position="45"/>
        <end position="67"/>
    </location>
</feature>
<dbReference type="RefSeq" id="WP_025058910.1">
    <property type="nucleotide sequence ID" value="NZ_JAMC01000001.1"/>
</dbReference>
<evidence type="ECO:0000313" key="2">
    <source>
        <dbReference type="EMBL" id="KEJ91051.1"/>
    </source>
</evidence>
<evidence type="ECO:0000256" key="1">
    <source>
        <dbReference type="SAM" id="Phobius"/>
    </source>
</evidence>
<feature type="transmembrane region" description="Helical" evidence="1">
    <location>
        <begin position="193"/>
        <end position="213"/>
    </location>
</feature>
<reference evidence="2 3" key="1">
    <citation type="submission" date="2014-01" db="EMBL/GenBank/DDBJ databases">
        <title>Sulfitobacter donghicola JCM 14565 Genome Sequencing.</title>
        <authorList>
            <person name="Lai Q."/>
            <person name="Hong Z."/>
        </authorList>
    </citation>
    <scope>NUCLEOTIDE SEQUENCE [LARGE SCALE GENOMIC DNA]</scope>
    <source>
        <strain evidence="2 3">JCM 14565</strain>
    </source>
</reference>
<keyword evidence="1" id="KW-0472">Membrane</keyword>
<proteinExistence type="predicted"/>
<dbReference type="Proteomes" id="UP000027734">
    <property type="component" value="Unassembled WGS sequence"/>
</dbReference>
<comment type="caution">
    <text evidence="2">The sequence shown here is derived from an EMBL/GenBank/DDBJ whole genome shotgun (WGS) entry which is preliminary data.</text>
</comment>
<organism evidence="2 3">
    <name type="scientific">Sulfitobacter donghicola DSW-25 = KCTC 12864 = JCM 14565</name>
    <dbReference type="NCBI Taxonomy" id="1300350"/>
    <lineage>
        <taxon>Bacteria</taxon>
        <taxon>Pseudomonadati</taxon>
        <taxon>Pseudomonadota</taxon>
        <taxon>Alphaproteobacteria</taxon>
        <taxon>Rhodobacterales</taxon>
        <taxon>Roseobacteraceae</taxon>
        <taxon>Sulfitobacter</taxon>
    </lineage>
</organism>
<protein>
    <recommendedName>
        <fullName evidence="4">Polysaccharide biosynthesis protein C-terminal domain-containing protein</fullName>
    </recommendedName>
</protein>
<dbReference type="AlphaFoldDB" id="A0A073INL7"/>
<gene>
    <name evidence="2" type="ORF">DSW25_01060</name>
</gene>
<feature type="transmembrane region" description="Helical" evidence="1">
    <location>
        <begin position="125"/>
        <end position="146"/>
    </location>
</feature>
<evidence type="ECO:0008006" key="4">
    <source>
        <dbReference type="Google" id="ProtNLM"/>
    </source>
</evidence>
<feature type="transmembrane region" description="Helical" evidence="1">
    <location>
        <begin position="153"/>
        <end position="173"/>
    </location>
</feature>
<dbReference type="EMBL" id="JAMC01000001">
    <property type="protein sequence ID" value="KEJ91051.1"/>
    <property type="molecule type" value="Genomic_DNA"/>
</dbReference>
<accession>A0A073INL7</accession>
<name>A0A073INL7_9RHOB</name>
<dbReference type="OrthoDB" id="9915545at2"/>
<feature type="transmembrane region" description="Helical" evidence="1">
    <location>
        <begin position="88"/>
        <end position="110"/>
    </location>
</feature>
<keyword evidence="1" id="KW-0812">Transmembrane</keyword>
<keyword evidence="1" id="KW-1133">Transmembrane helix</keyword>
<sequence length="220" mass="24188">MGSNFRGLRWLAALGWQPKLENAFRLVSRNIDIFAGIWLLDSAVFLLYVYARLAAAILPLSLGLVGRRVFPQLKKLTMQNDYLQFQSAAARVNLAFLMVSGGVAMLVLTIAPELNFSQTGEFKEVLVWLLLAQSTPILFGATPILMRAVGRETFYEVLLGISAAFFLAATLILNTHEGVSIAQIYATSQLTVAAASALLLTQYGIWPGLTALFHKRIKLL</sequence>